<comment type="subcellular location">
    <subcellularLocation>
        <location evidence="1">Membrane</location>
        <topology evidence="1">Multi-pass membrane protein</topology>
    </subcellularLocation>
</comment>
<dbReference type="AlphaFoldDB" id="A0A7U6GJI2"/>
<reference evidence="6 7" key="1">
    <citation type="journal article" date="2014" name="PLoS ONE">
        <title>Physiological and genomic features of a novel sulfur-oxidizing gammaproteobacterium belonging to a previously uncultivated symbiotic lineage isolated from a hydrothermal vent.</title>
        <authorList>
            <person name="Nunoura T."/>
            <person name="Takaki Y."/>
            <person name="Kazama H."/>
            <person name="Kakuta J."/>
            <person name="Shimamura S."/>
            <person name="Makita H."/>
            <person name="Hirai M."/>
            <person name="Miyazaki M."/>
            <person name="Takai K."/>
        </authorList>
    </citation>
    <scope>NUCLEOTIDE SEQUENCE [LARGE SCALE GENOMIC DNA]</scope>
    <source>
        <strain evidence="6 7">Hiromi1</strain>
    </source>
</reference>
<evidence type="ECO:0000256" key="5">
    <source>
        <dbReference type="SAM" id="Phobius"/>
    </source>
</evidence>
<feature type="transmembrane region" description="Helical" evidence="5">
    <location>
        <begin position="36"/>
        <end position="58"/>
    </location>
</feature>
<proteinExistence type="predicted"/>
<keyword evidence="3 5" id="KW-1133">Transmembrane helix</keyword>
<evidence type="ECO:0000256" key="3">
    <source>
        <dbReference type="ARBA" id="ARBA00022989"/>
    </source>
</evidence>
<evidence type="ECO:0008006" key="8">
    <source>
        <dbReference type="Google" id="ProtNLM"/>
    </source>
</evidence>
<feature type="transmembrane region" description="Helical" evidence="5">
    <location>
        <begin position="6"/>
        <end position="24"/>
    </location>
</feature>
<keyword evidence="4 5" id="KW-0472">Membrane</keyword>
<sequence>MMETWLPRTLFDWVVILYLCWSVLRGWRRGFYPELHAALSAILLLALLAGFSLTRVVWQSLDVLVKDYLHLSSLLGLLTLILLSAYFLWKIRRYLNDLKKKRSGSSAPGLAMGLVQAVLWVGVILCIVRILPFSVSTILYSTAMQLWRPLLGLVLQ</sequence>
<evidence type="ECO:0000313" key="6">
    <source>
        <dbReference type="EMBL" id="BAO44720.1"/>
    </source>
</evidence>
<dbReference type="KEGG" id="tbn:TBH_C1804"/>
<gene>
    <name evidence="6" type="ORF">TBH_C1804</name>
</gene>
<dbReference type="Proteomes" id="UP000031631">
    <property type="component" value="Chromosome"/>
</dbReference>
<dbReference type="EMBL" id="AP012273">
    <property type="protein sequence ID" value="BAO44720.1"/>
    <property type="molecule type" value="Genomic_DNA"/>
</dbReference>
<name>A0A7U6GJI2_9GAMM</name>
<dbReference type="GO" id="GO:0009403">
    <property type="term" value="P:toxin biosynthetic process"/>
    <property type="evidence" value="ECO:0007669"/>
    <property type="project" value="InterPro"/>
</dbReference>
<accession>A0A7U6GJI2</accession>
<feature type="transmembrane region" description="Helical" evidence="5">
    <location>
        <begin position="70"/>
        <end position="89"/>
    </location>
</feature>
<dbReference type="InterPro" id="IPR003825">
    <property type="entry name" value="Colicin-V_CvpA"/>
</dbReference>
<feature type="transmembrane region" description="Helical" evidence="5">
    <location>
        <begin position="110"/>
        <end position="131"/>
    </location>
</feature>
<keyword evidence="7" id="KW-1185">Reference proteome</keyword>
<evidence type="ECO:0000256" key="1">
    <source>
        <dbReference type="ARBA" id="ARBA00004141"/>
    </source>
</evidence>
<organism evidence="6 7">
    <name type="scientific">Thiolapillus brandeum</name>
    <dbReference type="NCBI Taxonomy" id="1076588"/>
    <lineage>
        <taxon>Bacteria</taxon>
        <taxon>Pseudomonadati</taxon>
        <taxon>Pseudomonadota</taxon>
        <taxon>Gammaproteobacteria</taxon>
        <taxon>Chromatiales</taxon>
        <taxon>Sedimenticolaceae</taxon>
        <taxon>Thiolapillus</taxon>
    </lineage>
</organism>
<protein>
    <recommendedName>
        <fullName evidence="8">CvpA family protein</fullName>
    </recommendedName>
</protein>
<dbReference type="GO" id="GO:0016020">
    <property type="term" value="C:membrane"/>
    <property type="evidence" value="ECO:0007669"/>
    <property type="project" value="UniProtKB-SubCell"/>
</dbReference>
<dbReference type="Pfam" id="PF02674">
    <property type="entry name" value="Colicin_V"/>
    <property type="match status" value="1"/>
</dbReference>
<evidence type="ECO:0000256" key="2">
    <source>
        <dbReference type="ARBA" id="ARBA00022692"/>
    </source>
</evidence>
<evidence type="ECO:0000256" key="4">
    <source>
        <dbReference type="ARBA" id="ARBA00023136"/>
    </source>
</evidence>
<dbReference type="RefSeq" id="WP_041067838.1">
    <property type="nucleotide sequence ID" value="NZ_AP012273.1"/>
</dbReference>
<keyword evidence="2 5" id="KW-0812">Transmembrane</keyword>
<evidence type="ECO:0000313" key="7">
    <source>
        <dbReference type="Proteomes" id="UP000031631"/>
    </source>
</evidence>